<organism evidence="2 3">
    <name type="scientific">Vespula germanica</name>
    <name type="common">German yellow jacket</name>
    <name type="synonym">Paravespula germanica</name>
    <dbReference type="NCBI Taxonomy" id="30212"/>
    <lineage>
        <taxon>Eukaryota</taxon>
        <taxon>Metazoa</taxon>
        <taxon>Ecdysozoa</taxon>
        <taxon>Arthropoda</taxon>
        <taxon>Hexapoda</taxon>
        <taxon>Insecta</taxon>
        <taxon>Pterygota</taxon>
        <taxon>Neoptera</taxon>
        <taxon>Endopterygota</taxon>
        <taxon>Hymenoptera</taxon>
        <taxon>Apocrita</taxon>
        <taxon>Aculeata</taxon>
        <taxon>Vespoidea</taxon>
        <taxon>Vespidae</taxon>
        <taxon>Vespinae</taxon>
        <taxon>Vespula</taxon>
    </lineage>
</organism>
<reference evidence="2" key="1">
    <citation type="journal article" date="2020" name="G3 (Bethesda)">
        <title>High-Quality Assemblies for Three Invasive Social Wasps from the &lt;i&gt;Vespula&lt;/i&gt; Genus.</title>
        <authorList>
            <person name="Harrop T.W.R."/>
            <person name="Guhlin J."/>
            <person name="McLaughlin G.M."/>
            <person name="Permina E."/>
            <person name="Stockwell P."/>
            <person name="Gilligan J."/>
            <person name="Le Lec M.F."/>
            <person name="Gruber M.A.M."/>
            <person name="Quinn O."/>
            <person name="Lovegrove M."/>
            <person name="Duncan E.J."/>
            <person name="Remnant E.J."/>
            <person name="Van Eeckhoven J."/>
            <person name="Graham B."/>
            <person name="Knapp R.A."/>
            <person name="Langford K.W."/>
            <person name="Kronenberg Z."/>
            <person name="Press M.O."/>
            <person name="Eacker S.M."/>
            <person name="Wilson-Rankin E.E."/>
            <person name="Purcell J."/>
            <person name="Lester P.J."/>
            <person name="Dearden P.K."/>
        </authorList>
    </citation>
    <scope>NUCLEOTIDE SEQUENCE</scope>
    <source>
        <strain evidence="2">Linc-1</strain>
    </source>
</reference>
<keyword evidence="3" id="KW-1185">Reference proteome</keyword>
<protein>
    <submittedName>
        <fullName evidence="2">Uncharacterized protein</fullName>
    </submittedName>
</protein>
<feature type="region of interest" description="Disordered" evidence="1">
    <location>
        <begin position="1"/>
        <end position="31"/>
    </location>
</feature>
<accession>A0A834U5W6</accession>
<evidence type="ECO:0000256" key="1">
    <source>
        <dbReference type="SAM" id="MobiDB-lite"/>
    </source>
</evidence>
<sequence>MSQNKYTRLGREHRRIPRTNHPERGNSGCLRIPRGYFKMPTPQEVYNVCTTSTSTDTGTSSIAPALAPAPAFGWIR</sequence>
<dbReference type="Proteomes" id="UP000617340">
    <property type="component" value="Unassembled WGS sequence"/>
</dbReference>
<name>A0A834U5W6_VESGE</name>
<gene>
    <name evidence="2" type="ORF">HZH68_000285</name>
</gene>
<dbReference type="AlphaFoldDB" id="A0A834U5W6"/>
<evidence type="ECO:0000313" key="2">
    <source>
        <dbReference type="EMBL" id="KAF7417632.1"/>
    </source>
</evidence>
<comment type="caution">
    <text evidence="2">The sequence shown here is derived from an EMBL/GenBank/DDBJ whole genome shotgun (WGS) entry which is preliminary data.</text>
</comment>
<evidence type="ECO:0000313" key="3">
    <source>
        <dbReference type="Proteomes" id="UP000617340"/>
    </source>
</evidence>
<proteinExistence type="predicted"/>
<dbReference type="EMBL" id="JACSDZ010000001">
    <property type="protein sequence ID" value="KAF7417632.1"/>
    <property type="molecule type" value="Genomic_DNA"/>
</dbReference>